<evidence type="ECO:0000313" key="2">
    <source>
        <dbReference type="Proteomes" id="UP001165064"/>
    </source>
</evidence>
<proteinExistence type="predicted"/>
<reference evidence="1" key="1">
    <citation type="submission" date="2023-04" db="EMBL/GenBank/DDBJ databases">
        <title>Ambrosiozyma monospora NBRC 10751.</title>
        <authorList>
            <person name="Ichikawa N."/>
            <person name="Sato H."/>
            <person name="Tonouchi N."/>
        </authorList>
    </citation>
    <scope>NUCLEOTIDE SEQUENCE</scope>
    <source>
        <strain evidence="1">NBRC 10751</strain>
    </source>
</reference>
<dbReference type="EMBL" id="BSXS01011369">
    <property type="protein sequence ID" value="GMF00349.1"/>
    <property type="molecule type" value="Genomic_DNA"/>
</dbReference>
<sequence length="138" mass="15058">MAIQLTEGTSATNSPTAVQGDDLNSYDDISSDLHKPSNSNNNNSNSYGDRLVSKQPGKETEPDFQKSFAKEWDAKNTGTYGKIVDKIGYCCGQLGIIPGCCCANPFKRVNQGYVGLITKYGELYKIVDPGLVRVNQLR</sequence>
<gene>
    <name evidence="1" type="ORF">Amon02_001098000</name>
</gene>
<organism evidence="1 2">
    <name type="scientific">Ambrosiozyma monospora</name>
    <name type="common">Yeast</name>
    <name type="synonym">Endomycopsis monosporus</name>
    <dbReference type="NCBI Taxonomy" id="43982"/>
    <lineage>
        <taxon>Eukaryota</taxon>
        <taxon>Fungi</taxon>
        <taxon>Dikarya</taxon>
        <taxon>Ascomycota</taxon>
        <taxon>Saccharomycotina</taxon>
        <taxon>Pichiomycetes</taxon>
        <taxon>Pichiales</taxon>
        <taxon>Pichiaceae</taxon>
        <taxon>Ambrosiozyma</taxon>
    </lineage>
</organism>
<evidence type="ECO:0000313" key="1">
    <source>
        <dbReference type="EMBL" id="GMF00349.1"/>
    </source>
</evidence>
<comment type="caution">
    <text evidence="1">The sequence shown here is derived from an EMBL/GenBank/DDBJ whole genome shotgun (WGS) entry which is preliminary data.</text>
</comment>
<name>A0ACB5U2F8_AMBMO</name>
<protein>
    <submittedName>
        <fullName evidence="1">Unnamed protein product</fullName>
    </submittedName>
</protein>
<accession>A0ACB5U2F8</accession>
<keyword evidence="2" id="KW-1185">Reference proteome</keyword>
<dbReference type="Proteomes" id="UP001165064">
    <property type="component" value="Unassembled WGS sequence"/>
</dbReference>